<dbReference type="PANTHER" id="PTHR36832:SF1">
    <property type="entry name" value="SLR1174 PROTEIN"/>
    <property type="match status" value="1"/>
</dbReference>
<evidence type="ECO:0000313" key="3">
    <source>
        <dbReference type="Proteomes" id="UP000184310"/>
    </source>
</evidence>
<dbReference type="OrthoDB" id="8582979at2"/>
<protein>
    <submittedName>
        <fullName evidence="2">ABC-2 type transport system permease protein</fullName>
    </submittedName>
</protein>
<name>A0A1M6EXR9_9CLOT</name>
<feature type="transmembrane region" description="Helical" evidence="1">
    <location>
        <begin position="181"/>
        <end position="200"/>
    </location>
</feature>
<dbReference type="Proteomes" id="UP000184310">
    <property type="component" value="Unassembled WGS sequence"/>
</dbReference>
<gene>
    <name evidence="2" type="ORF">SAMN02745163_00975</name>
</gene>
<dbReference type="PANTHER" id="PTHR36832">
    <property type="entry name" value="SLR1174 PROTEIN-RELATED"/>
    <property type="match status" value="1"/>
</dbReference>
<dbReference type="STRING" id="1121302.SAMN02745163_00975"/>
<feature type="transmembrane region" description="Helical" evidence="1">
    <location>
        <begin position="237"/>
        <end position="255"/>
    </location>
</feature>
<feature type="transmembrane region" description="Helical" evidence="1">
    <location>
        <begin position="146"/>
        <end position="169"/>
    </location>
</feature>
<feature type="transmembrane region" description="Helical" evidence="1">
    <location>
        <begin position="116"/>
        <end position="134"/>
    </location>
</feature>
<accession>A0A1M6EXR9</accession>
<evidence type="ECO:0000256" key="1">
    <source>
        <dbReference type="SAM" id="Phobius"/>
    </source>
</evidence>
<dbReference type="InterPro" id="IPR010390">
    <property type="entry name" value="ABC-2_transporter-like"/>
</dbReference>
<feature type="transmembrane region" description="Helical" evidence="1">
    <location>
        <begin position="20"/>
        <end position="40"/>
    </location>
</feature>
<keyword evidence="3" id="KW-1185">Reference proteome</keyword>
<keyword evidence="1" id="KW-0472">Membrane</keyword>
<proteinExistence type="predicted"/>
<reference evidence="2 3" key="1">
    <citation type="submission" date="2016-11" db="EMBL/GenBank/DDBJ databases">
        <authorList>
            <person name="Jaros S."/>
            <person name="Januszkiewicz K."/>
            <person name="Wedrychowicz H."/>
        </authorList>
    </citation>
    <scope>NUCLEOTIDE SEQUENCE [LARGE SCALE GENOMIC DNA]</scope>
    <source>
        <strain evidence="2 3">DSM 21758</strain>
    </source>
</reference>
<dbReference type="AlphaFoldDB" id="A0A1M6EXR9"/>
<dbReference type="EMBL" id="FQZB01000005">
    <property type="protein sequence ID" value="SHI90181.1"/>
    <property type="molecule type" value="Genomic_DNA"/>
</dbReference>
<dbReference type="Pfam" id="PF06182">
    <property type="entry name" value="ABC2_membrane_6"/>
    <property type="match status" value="1"/>
</dbReference>
<dbReference type="RefSeq" id="WP_072985548.1">
    <property type="nucleotide sequence ID" value="NZ_FQZB01000005.1"/>
</dbReference>
<keyword evidence="1" id="KW-0812">Transmembrane</keyword>
<evidence type="ECO:0000313" key="2">
    <source>
        <dbReference type="EMBL" id="SHI90181.1"/>
    </source>
</evidence>
<feature type="transmembrane region" description="Helical" evidence="1">
    <location>
        <begin position="60"/>
        <end position="77"/>
    </location>
</feature>
<organism evidence="2 3">
    <name type="scientific">Clostridium cavendishii DSM 21758</name>
    <dbReference type="NCBI Taxonomy" id="1121302"/>
    <lineage>
        <taxon>Bacteria</taxon>
        <taxon>Bacillati</taxon>
        <taxon>Bacillota</taxon>
        <taxon>Clostridia</taxon>
        <taxon>Eubacteriales</taxon>
        <taxon>Clostridiaceae</taxon>
        <taxon>Clostridium</taxon>
    </lineage>
</organism>
<keyword evidence="1" id="KW-1133">Transmembrane helix</keyword>
<sequence length="267" mass="30851">MRAYISFFRIRFINGLQYRVAAYAGVATQFAWGFMYIMLYRAFYESNPSKMPMSLNEISNYIWLQQSLLMLFMTWFLDNEIFELIRSGNVAYELCRPLDIYKMWFAKNCATRLSKAILRCFPIILIAFFLPNGYNFTIPKSSKDFTLFIVATILGFLLVVAYCMLIYIFTFYTVSEVGIRMIMVMLADFLSGGLVPLPLLPDWITKYIYYSPFGVMQNLPFRLYSGGISVHDGLNGIVLQVFWIIVLVMFGKLLVNKAIKKVVVQGG</sequence>